<evidence type="ECO:0000313" key="11">
    <source>
        <dbReference type="Proteomes" id="UP001596435"/>
    </source>
</evidence>
<keyword evidence="4 7" id="KW-1133">Transmembrane helix</keyword>
<keyword evidence="5 7" id="KW-0472">Membrane</keyword>
<protein>
    <submittedName>
        <fullName evidence="10">ABC transporter permease</fullName>
    </submittedName>
</protein>
<comment type="caution">
    <text evidence="10">The sequence shown here is derived from an EMBL/GenBank/DDBJ whole genome shotgun (WGS) entry which is preliminary data.</text>
</comment>
<dbReference type="InterPro" id="IPR050250">
    <property type="entry name" value="Macrolide_Exporter_MacB"/>
</dbReference>
<feature type="domain" description="MacB-like periplasmic core" evidence="9">
    <location>
        <begin position="30"/>
        <end position="241"/>
    </location>
</feature>
<feature type="transmembrane region" description="Helical" evidence="7">
    <location>
        <begin position="365"/>
        <end position="386"/>
    </location>
</feature>
<dbReference type="Pfam" id="PF02687">
    <property type="entry name" value="FtsX"/>
    <property type="match status" value="1"/>
</dbReference>
<evidence type="ECO:0000256" key="5">
    <source>
        <dbReference type="ARBA" id="ARBA00023136"/>
    </source>
</evidence>
<evidence type="ECO:0000256" key="3">
    <source>
        <dbReference type="ARBA" id="ARBA00022692"/>
    </source>
</evidence>
<keyword evidence="3 7" id="KW-0812">Transmembrane</keyword>
<name>A0ABW2FVY4_9ACTN</name>
<dbReference type="RefSeq" id="WP_345704994.1">
    <property type="nucleotide sequence ID" value="NZ_BAABKV010000001.1"/>
</dbReference>
<dbReference type="PANTHER" id="PTHR30572">
    <property type="entry name" value="MEMBRANE COMPONENT OF TRANSPORTER-RELATED"/>
    <property type="match status" value="1"/>
</dbReference>
<keyword evidence="11" id="KW-1185">Reference proteome</keyword>
<gene>
    <name evidence="10" type="ORF">ACFQMG_12040</name>
</gene>
<dbReference type="PANTHER" id="PTHR30572:SF4">
    <property type="entry name" value="ABC TRANSPORTER PERMEASE YTRF"/>
    <property type="match status" value="1"/>
</dbReference>
<accession>A0ABW2FVY4</accession>
<evidence type="ECO:0000259" key="9">
    <source>
        <dbReference type="Pfam" id="PF12704"/>
    </source>
</evidence>
<reference evidence="11" key="1">
    <citation type="journal article" date="2019" name="Int. J. Syst. Evol. Microbiol.">
        <title>The Global Catalogue of Microorganisms (GCM) 10K type strain sequencing project: providing services to taxonomists for standard genome sequencing and annotation.</title>
        <authorList>
            <consortium name="The Broad Institute Genomics Platform"/>
            <consortium name="The Broad Institute Genome Sequencing Center for Infectious Disease"/>
            <person name="Wu L."/>
            <person name="Ma J."/>
        </authorList>
    </citation>
    <scope>NUCLEOTIDE SEQUENCE [LARGE SCALE GENOMIC DNA]</scope>
    <source>
        <strain evidence="11">CGMCC 1.12859</strain>
    </source>
</reference>
<evidence type="ECO:0000256" key="1">
    <source>
        <dbReference type="ARBA" id="ARBA00004651"/>
    </source>
</evidence>
<feature type="domain" description="ABC3 transporter permease C-terminal" evidence="8">
    <location>
        <begin position="286"/>
        <end position="399"/>
    </location>
</feature>
<feature type="transmembrane region" description="Helical" evidence="7">
    <location>
        <begin position="329"/>
        <end position="359"/>
    </location>
</feature>
<comment type="similarity">
    <text evidence="6">Belongs to the ABC-4 integral membrane protein family.</text>
</comment>
<sequence>MKTTVAPSRFSVHDLVSEALSGVLQRPGRSVLTMLGTVLGIGAFVAVLGLTATASSQIDGRFNLLAATEVTVQDIGPGDEGAPMAFPADASARARAINGTVGAGIWWPLPIHPKAVASSPFAPEGTGQGLGLYAAEPEALVAMHPTLADGVLFGRFHQDRKERVAVLGRGAAERLGISRLDAQPAVFIDGSPYTVVGILDDISRFPELLNAVVIPSSTAMAAYGSPQDPRASMVVDTRMGAAQVVAGQLALALRPDAPQFLKVSAPPDPTTLKSGVANDLGTLFLLLAGISLLIGAVGIANTTLVAVLERSGEIGLRRALGARPRHVAFQFLTESAALGTLGGLVGTCLGVAVVLAVAVAQDWTAALSMWAVLPAPLIGSVTGILAGSYPSLRAARIEPVEALRR</sequence>
<feature type="transmembrane region" description="Helical" evidence="7">
    <location>
        <begin position="283"/>
        <end position="308"/>
    </location>
</feature>
<evidence type="ECO:0000256" key="2">
    <source>
        <dbReference type="ARBA" id="ARBA00022475"/>
    </source>
</evidence>
<evidence type="ECO:0000256" key="7">
    <source>
        <dbReference type="SAM" id="Phobius"/>
    </source>
</evidence>
<proteinExistence type="inferred from homology"/>
<dbReference type="Proteomes" id="UP001596435">
    <property type="component" value="Unassembled WGS sequence"/>
</dbReference>
<evidence type="ECO:0000313" key="10">
    <source>
        <dbReference type="EMBL" id="MFC7180284.1"/>
    </source>
</evidence>
<organism evidence="10 11">
    <name type="scientific">Kitasatospora paranensis</name>
    <dbReference type="NCBI Taxonomy" id="258053"/>
    <lineage>
        <taxon>Bacteria</taxon>
        <taxon>Bacillati</taxon>
        <taxon>Actinomycetota</taxon>
        <taxon>Actinomycetes</taxon>
        <taxon>Kitasatosporales</taxon>
        <taxon>Streptomycetaceae</taxon>
        <taxon>Kitasatospora</taxon>
    </lineage>
</organism>
<dbReference type="EMBL" id="JBHTAJ010000018">
    <property type="protein sequence ID" value="MFC7180284.1"/>
    <property type="molecule type" value="Genomic_DNA"/>
</dbReference>
<evidence type="ECO:0000256" key="6">
    <source>
        <dbReference type="ARBA" id="ARBA00038076"/>
    </source>
</evidence>
<dbReference type="InterPro" id="IPR003838">
    <property type="entry name" value="ABC3_permease_C"/>
</dbReference>
<feature type="transmembrane region" description="Helical" evidence="7">
    <location>
        <begin position="31"/>
        <end position="52"/>
    </location>
</feature>
<comment type="subcellular location">
    <subcellularLocation>
        <location evidence="1">Cell membrane</location>
        <topology evidence="1">Multi-pass membrane protein</topology>
    </subcellularLocation>
</comment>
<keyword evidence="2" id="KW-1003">Cell membrane</keyword>
<evidence type="ECO:0000256" key="4">
    <source>
        <dbReference type="ARBA" id="ARBA00022989"/>
    </source>
</evidence>
<dbReference type="Pfam" id="PF12704">
    <property type="entry name" value="MacB_PCD"/>
    <property type="match status" value="1"/>
</dbReference>
<evidence type="ECO:0000259" key="8">
    <source>
        <dbReference type="Pfam" id="PF02687"/>
    </source>
</evidence>
<dbReference type="InterPro" id="IPR025857">
    <property type="entry name" value="MacB_PCD"/>
</dbReference>